<feature type="chain" id="PRO_5002020748" description="NlpC/P60 domain-containing protein" evidence="1">
    <location>
        <begin position="25"/>
        <end position="172"/>
    </location>
</feature>
<dbReference type="AlphaFoldDB" id="A0A0A6P8C3"/>
<evidence type="ECO:0000313" key="3">
    <source>
        <dbReference type="Proteomes" id="UP000030428"/>
    </source>
</evidence>
<gene>
    <name evidence="2" type="ORF">PN36_14810</name>
</gene>
<keyword evidence="1" id="KW-0732">Signal</keyword>
<protein>
    <recommendedName>
        <fullName evidence="4">NlpC/P60 domain-containing protein</fullName>
    </recommendedName>
</protein>
<evidence type="ECO:0008006" key="4">
    <source>
        <dbReference type="Google" id="ProtNLM"/>
    </source>
</evidence>
<organism evidence="2 3">
    <name type="scientific">Candidatus Thiomargarita nelsonii</name>
    <dbReference type="NCBI Taxonomy" id="1003181"/>
    <lineage>
        <taxon>Bacteria</taxon>
        <taxon>Pseudomonadati</taxon>
        <taxon>Pseudomonadota</taxon>
        <taxon>Gammaproteobacteria</taxon>
        <taxon>Thiotrichales</taxon>
        <taxon>Thiotrichaceae</taxon>
        <taxon>Thiomargarita</taxon>
    </lineage>
</organism>
<feature type="signal peptide" evidence="1">
    <location>
        <begin position="1"/>
        <end position="24"/>
    </location>
</feature>
<comment type="caution">
    <text evidence="2">The sequence shown here is derived from an EMBL/GenBank/DDBJ whole genome shotgun (WGS) entry which is preliminary data.</text>
</comment>
<accession>A0A0A6P8C3</accession>
<proteinExistence type="predicted"/>
<dbReference type="EMBL" id="JSZA02000051">
    <property type="protein sequence ID" value="KHD07055.1"/>
    <property type="molecule type" value="Genomic_DNA"/>
</dbReference>
<evidence type="ECO:0000256" key="1">
    <source>
        <dbReference type="SAM" id="SignalP"/>
    </source>
</evidence>
<dbReference type="PROSITE" id="PS51257">
    <property type="entry name" value="PROKAR_LIPOPROTEIN"/>
    <property type="match status" value="1"/>
</dbReference>
<dbReference type="Proteomes" id="UP000030428">
    <property type="component" value="Unassembled WGS sequence"/>
</dbReference>
<sequence>MKLNKHLLNSFFLILMIAACSSIALKDRLNVSSEQQNIILTAEQKATPEGKKILVTGRQMIENKVILPGGCWDYIHEIYNRAGYPNLPTKREDVFKSVSTGPYANINLFRLGDFLYFINHSYKNFEHSAIFIDWLDNKQALMLSYAGENRHQPARYFPYDLSSVFRVIRAKR</sequence>
<name>A0A0A6P8C3_9GAMM</name>
<reference evidence="2 3" key="1">
    <citation type="journal article" date="2016" name="Front. Microbiol.">
        <title>Single-Cell (Meta-)Genomics of a Dimorphic Candidatus Thiomargarita nelsonii Reveals Genomic Plasticity.</title>
        <authorList>
            <person name="Flood B.E."/>
            <person name="Fliss P."/>
            <person name="Jones D.S."/>
            <person name="Dick G.J."/>
            <person name="Jain S."/>
            <person name="Kaster A.K."/>
            <person name="Winkel M."/>
            <person name="Mussmann M."/>
            <person name="Bailey J."/>
        </authorList>
    </citation>
    <scope>NUCLEOTIDE SEQUENCE [LARGE SCALE GENOMIC DNA]</scope>
    <source>
        <strain evidence="2">Hydrate Ridge</strain>
    </source>
</reference>
<evidence type="ECO:0000313" key="2">
    <source>
        <dbReference type="EMBL" id="KHD07055.1"/>
    </source>
</evidence>
<keyword evidence="3" id="KW-1185">Reference proteome</keyword>